<name>A0A1Z4MVH2_9CYAN</name>
<keyword evidence="3" id="KW-0847">Vitamin C</keyword>
<proteinExistence type="predicted"/>
<organism evidence="8 9">
    <name type="scientific">Tolypothrix tenuis PCC 7101</name>
    <dbReference type="NCBI Taxonomy" id="231146"/>
    <lineage>
        <taxon>Bacteria</taxon>
        <taxon>Bacillati</taxon>
        <taxon>Cyanobacteriota</taxon>
        <taxon>Cyanophyceae</taxon>
        <taxon>Nostocales</taxon>
        <taxon>Tolypothrichaceae</taxon>
        <taxon>Tolypothrix</taxon>
    </lineage>
</organism>
<keyword evidence="2" id="KW-0479">Metal-binding</keyword>
<dbReference type="GO" id="GO:0016705">
    <property type="term" value="F:oxidoreductase activity, acting on paired donors, with incorporation or reduction of molecular oxygen"/>
    <property type="evidence" value="ECO:0007669"/>
    <property type="project" value="InterPro"/>
</dbReference>
<comment type="cofactor">
    <cofactor evidence="1">
        <name>L-ascorbate</name>
        <dbReference type="ChEBI" id="CHEBI:38290"/>
    </cofactor>
</comment>
<evidence type="ECO:0000313" key="8">
    <source>
        <dbReference type="EMBL" id="BAY97478.1"/>
    </source>
</evidence>
<evidence type="ECO:0000313" key="9">
    <source>
        <dbReference type="Proteomes" id="UP000218785"/>
    </source>
</evidence>
<reference evidence="8 9" key="1">
    <citation type="submission" date="2017-06" db="EMBL/GenBank/DDBJ databases">
        <title>Genome sequencing of cyanobaciteial culture collection at National Institute for Environmental Studies (NIES).</title>
        <authorList>
            <person name="Hirose Y."/>
            <person name="Shimura Y."/>
            <person name="Fujisawa T."/>
            <person name="Nakamura Y."/>
            <person name="Kawachi M."/>
        </authorList>
    </citation>
    <scope>NUCLEOTIDE SEQUENCE [LARGE SCALE GENOMIC DNA]</scope>
    <source>
        <strain evidence="8 9">NIES-37</strain>
    </source>
</reference>
<evidence type="ECO:0000256" key="6">
    <source>
        <dbReference type="ARBA" id="ARBA00023004"/>
    </source>
</evidence>
<evidence type="ECO:0000256" key="3">
    <source>
        <dbReference type="ARBA" id="ARBA00022896"/>
    </source>
</evidence>
<keyword evidence="9" id="KW-1185">Reference proteome</keyword>
<dbReference type="PANTHER" id="PTHR12907">
    <property type="entry name" value="EGL NINE HOMOLOG-RELATED"/>
    <property type="match status" value="1"/>
</dbReference>
<evidence type="ECO:0000256" key="2">
    <source>
        <dbReference type="ARBA" id="ARBA00022723"/>
    </source>
</evidence>
<keyword evidence="5" id="KW-0560">Oxidoreductase</keyword>
<evidence type="ECO:0000256" key="1">
    <source>
        <dbReference type="ARBA" id="ARBA00001961"/>
    </source>
</evidence>
<dbReference type="AlphaFoldDB" id="A0A1Z4MVH2"/>
<dbReference type="InterPro" id="IPR044862">
    <property type="entry name" value="Pro_4_hyd_alph_FE2OG_OXY"/>
</dbReference>
<dbReference type="GO" id="GO:0005506">
    <property type="term" value="F:iron ion binding"/>
    <property type="evidence" value="ECO:0007669"/>
    <property type="project" value="InterPro"/>
</dbReference>
<evidence type="ECO:0000256" key="4">
    <source>
        <dbReference type="ARBA" id="ARBA00022964"/>
    </source>
</evidence>
<feature type="domain" description="Fe2OG dioxygenase" evidence="7">
    <location>
        <begin position="85"/>
        <end position="208"/>
    </location>
</feature>
<protein>
    <recommendedName>
        <fullName evidence="7">Fe2OG dioxygenase domain-containing protein</fullName>
    </recommendedName>
</protein>
<gene>
    <name evidence="8" type="ORF">NIES37_14200</name>
</gene>
<dbReference type="Gene3D" id="2.60.120.620">
    <property type="entry name" value="q2cbj1_9rhob like domain"/>
    <property type="match status" value="1"/>
</dbReference>
<dbReference type="GO" id="GO:0031418">
    <property type="term" value="F:L-ascorbic acid binding"/>
    <property type="evidence" value="ECO:0007669"/>
    <property type="project" value="UniProtKB-KW"/>
</dbReference>
<keyword evidence="4" id="KW-0223">Dioxygenase</keyword>
<dbReference type="PROSITE" id="PS51471">
    <property type="entry name" value="FE2OG_OXY"/>
    <property type="match status" value="1"/>
</dbReference>
<dbReference type="SMART" id="SM00702">
    <property type="entry name" value="P4Hc"/>
    <property type="match status" value="1"/>
</dbReference>
<dbReference type="Pfam" id="PF13640">
    <property type="entry name" value="2OG-FeII_Oxy_3"/>
    <property type="match status" value="1"/>
</dbReference>
<dbReference type="Proteomes" id="UP000218785">
    <property type="component" value="Chromosome"/>
</dbReference>
<evidence type="ECO:0000259" key="7">
    <source>
        <dbReference type="PROSITE" id="PS51471"/>
    </source>
</evidence>
<keyword evidence="6" id="KW-0408">Iron</keyword>
<dbReference type="InterPro" id="IPR005123">
    <property type="entry name" value="Oxoglu/Fe-dep_dioxygenase_dom"/>
</dbReference>
<sequence length="213" mass="24543">MTAESDTLITQIQPVLTSSYVQIEDFLTAEEHQLLFKYVLERESQFVATTTSTNEMNYRQSKVLYSFPEFSELITTRIKSLIPDVINSLGLPSFPITYIESQLTAHNDGNYFKIHNDNGSPETSLRELTYVYYFHQEPKQFSGGELLIYDSKIINNFYVNSESFTTIEPRNNSIVFFLSRYLHEVLPINCPSQVFADSRFTINGWVNRAANSV</sequence>
<dbReference type="GO" id="GO:0051213">
    <property type="term" value="F:dioxygenase activity"/>
    <property type="evidence" value="ECO:0007669"/>
    <property type="project" value="UniProtKB-KW"/>
</dbReference>
<dbReference type="InterPro" id="IPR051559">
    <property type="entry name" value="HIF_prolyl_hydroxylases"/>
</dbReference>
<dbReference type="PANTHER" id="PTHR12907:SF26">
    <property type="entry name" value="HIF PROLYL HYDROXYLASE, ISOFORM C"/>
    <property type="match status" value="1"/>
</dbReference>
<dbReference type="InterPro" id="IPR006620">
    <property type="entry name" value="Pro_4_hyd_alph"/>
</dbReference>
<dbReference type="RefSeq" id="WP_096574526.1">
    <property type="nucleotide sequence ID" value="NZ_CAWNJS010000001.1"/>
</dbReference>
<accession>A0A1Z4MVH2</accession>
<dbReference type="EMBL" id="AP018248">
    <property type="protein sequence ID" value="BAY97478.1"/>
    <property type="molecule type" value="Genomic_DNA"/>
</dbReference>
<dbReference type="KEGG" id="ttq:NIES37_14200"/>
<evidence type="ECO:0000256" key="5">
    <source>
        <dbReference type="ARBA" id="ARBA00023002"/>
    </source>
</evidence>